<evidence type="ECO:0000313" key="4">
    <source>
        <dbReference type="Proteomes" id="UP000266188"/>
    </source>
</evidence>
<name>A0A3A2ZY40_9EURO</name>
<comment type="caution">
    <text evidence="3">The sequence shown here is derived from an EMBL/GenBank/DDBJ whole genome shotgun (WGS) entry which is preliminary data.</text>
</comment>
<keyword evidence="4" id="KW-1185">Reference proteome</keyword>
<evidence type="ECO:0000256" key="2">
    <source>
        <dbReference type="SAM" id="Phobius"/>
    </source>
</evidence>
<organism evidence="3 4">
    <name type="scientific">Aspergillus sclerotialis</name>
    <dbReference type="NCBI Taxonomy" id="2070753"/>
    <lineage>
        <taxon>Eukaryota</taxon>
        <taxon>Fungi</taxon>
        <taxon>Dikarya</taxon>
        <taxon>Ascomycota</taxon>
        <taxon>Pezizomycotina</taxon>
        <taxon>Eurotiomycetes</taxon>
        <taxon>Eurotiomycetidae</taxon>
        <taxon>Eurotiales</taxon>
        <taxon>Aspergillaceae</taxon>
        <taxon>Aspergillus</taxon>
        <taxon>Aspergillus subgen. Polypaecilum</taxon>
    </lineage>
</organism>
<evidence type="ECO:0000256" key="1">
    <source>
        <dbReference type="SAM" id="MobiDB-lite"/>
    </source>
</evidence>
<dbReference type="Proteomes" id="UP000266188">
    <property type="component" value="Unassembled WGS sequence"/>
</dbReference>
<feature type="region of interest" description="Disordered" evidence="1">
    <location>
        <begin position="1"/>
        <end position="30"/>
    </location>
</feature>
<keyword evidence="2" id="KW-1133">Transmembrane helix</keyword>
<keyword evidence="2" id="KW-0812">Transmembrane</keyword>
<proteinExistence type="predicted"/>
<protein>
    <submittedName>
        <fullName evidence="3">Uncharacterized protein</fullName>
    </submittedName>
</protein>
<feature type="transmembrane region" description="Helical" evidence="2">
    <location>
        <begin position="129"/>
        <end position="148"/>
    </location>
</feature>
<dbReference type="STRING" id="2070753.A0A3A2ZY40"/>
<feature type="non-terminal residue" evidence="3">
    <location>
        <position position="262"/>
    </location>
</feature>
<sequence length="262" mass="28836">MTPRKKNVKSPRKQPARTGDAAKPGKQQPSSRIARIPAPIRYIFLLLTSLGLSSGLFSLTSEVTLDKLRPLNKDLEEWEVAGLVAWKGIELGLAWTMGLNVHETSTLMFLTHLPTFTLLSWFYNINPTTILVSYAITIISSALPFALFRKHKSSNNRTEQAPSILQDIPTTIYTTLCATSVFSLVLYTSYATFLPAQLATHFINIPDISVTHAGAAGWPTLFVTLLPAGWAARNFLFAAWARAAVADGKVDENLVSKDGEYL</sequence>
<evidence type="ECO:0000313" key="3">
    <source>
        <dbReference type="EMBL" id="RJE21971.1"/>
    </source>
</evidence>
<feature type="transmembrane region" description="Helical" evidence="2">
    <location>
        <begin position="42"/>
        <end position="60"/>
    </location>
</feature>
<dbReference type="OrthoDB" id="5394254at2759"/>
<reference evidence="4" key="1">
    <citation type="submission" date="2017-02" db="EMBL/GenBank/DDBJ databases">
        <authorList>
            <person name="Tafer H."/>
            <person name="Lopandic K."/>
        </authorList>
    </citation>
    <scope>NUCLEOTIDE SEQUENCE [LARGE SCALE GENOMIC DNA]</scope>
    <source>
        <strain evidence="4">CBS 366.77</strain>
    </source>
</reference>
<keyword evidence="2" id="KW-0472">Membrane</keyword>
<dbReference type="AlphaFoldDB" id="A0A3A2ZY40"/>
<dbReference type="EMBL" id="MVGC01000193">
    <property type="protein sequence ID" value="RJE21971.1"/>
    <property type="molecule type" value="Genomic_DNA"/>
</dbReference>
<gene>
    <name evidence="3" type="ORF">PHISCL_05675</name>
</gene>
<feature type="compositionally biased region" description="Basic residues" evidence="1">
    <location>
        <begin position="1"/>
        <end position="15"/>
    </location>
</feature>
<accession>A0A3A2ZY40</accession>